<keyword evidence="3" id="KW-1133">Transmembrane helix</keyword>
<dbReference type="AlphaFoldDB" id="A0A443SCU2"/>
<dbReference type="EMBL" id="NCKV01003798">
    <property type="protein sequence ID" value="RWS25349.1"/>
    <property type="molecule type" value="Genomic_DNA"/>
</dbReference>
<accession>A0A443SCU2</accession>
<dbReference type="Gene3D" id="3.40.50.1820">
    <property type="entry name" value="alpha/beta hydrolase"/>
    <property type="match status" value="1"/>
</dbReference>
<comment type="similarity">
    <text evidence="1">Belongs to the 'GDXG' lipolytic enzyme family.</text>
</comment>
<dbReference type="SUPFAM" id="SSF53474">
    <property type="entry name" value="alpha/beta-Hydrolases"/>
    <property type="match status" value="1"/>
</dbReference>
<keyword evidence="2" id="KW-0378">Hydrolase</keyword>
<feature type="non-terminal residue" evidence="5">
    <location>
        <position position="1"/>
    </location>
</feature>
<dbReference type="STRING" id="299467.A0A443SCU2"/>
<gene>
    <name evidence="5" type="ORF">B4U80_03260</name>
</gene>
<dbReference type="OrthoDB" id="6413688at2759"/>
<dbReference type="GO" id="GO:0004806">
    <property type="term" value="F:triacylglycerol lipase activity"/>
    <property type="evidence" value="ECO:0007669"/>
    <property type="project" value="TreeGrafter"/>
</dbReference>
<dbReference type="InterPro" id="IPR013094">
    <property type="entry name" value="AB_hydrolase_3"/>
</dbReference>
<name>A0A443SCU2_9ACAR</name>
<protein>
    <recommendedName>
        <fullName evidence="4">Alpha/beta hydrolase fold-3 domain-containing protein</fullName>
    </recommendedName>
</protein>
<evidence type="ECO:0000256" key="2">
    <source>
        <dbReference type="ARBA" id="ARBA00022801"/>
    </source>
</evidence>
<evidence type="ECO:0000256" key="3">
    <source>
        <dbReference type="SAM" id="Phobius"/>
    </source>
</evidence>
<keyword evidence="6" id="KW-1185">Reference proteome</keyword>
<evidence type="ECO:0000313" key="5">
    <source>
        <dbReference type="EMBL" id="RWS25349.1"/>
    </source>
</evidence>
<evidence type="ECO:0000259" key="4">
    <source>
        <dbReference type="Pfam" id="PF07859"/>
    </source>
</evidence>
<reference evidence="5 6" key="1">
    <citation type="journal article" date="2018" name="Gigascience">
        <title>Genomes of trombidid mites reveal novel predicted allergens and laterally-transferred genes associated with secondary metabolism.</title>
        <authorList>
            <person name="Dong X."/>
            <person name="Chaisiri K."/>
            <person name="Xia D."/>
            <person name="Armstrong S.D."/>
            <person name="Fang Y."/>
            <person name="Donnelly M.J."/>
            <person name="Kadowaki T."/>
            <person name="McGarry J.W."/>
            <person name="Darby A.C."/>
            <person name="Makepeace B.L."/>
        </authorList>
    </citation>
    <scope>NUCLEOTIDE SEQUENCE [LARGE SCALE GENOMIC DNA]</scope>
    <source>
        <strain evidence="5">UoL-UT</strain>
    </source>
</reference>
<organism evidence="5 6">
    <name type="scientific">Leptotrombidium deliense</name>
    <dbReference type="NCBI Taxonomy" id="299467"/>
    <lineage>
        <taxon>Eukaryota</taxon>
        <taxon>Metazoa</taxon>
        <taxon>Ecdysozoa</taxon>
        <taxon>Arthropoda</taxon>
        <taxon>Chelicerata</taxon>
        <taxon>Arachnida</taxon>
        <taxon>Acari</taxon>
        <taxon>Acariformes</taxon>
        <taxon>Trombidiformes</taxon>
        <taxon>Prostigmata</taxon>
        <taxon>Anystina</taxon>
        <taxon>Parasitengona</taxon>
        <taxon>Trombiculoidea</taxon>
        <taxon>Trombiculidae</taxon>
        <taxon>Leptotrombidium</taxon>
    </lineage>
</organism>
<dbReference type="GO" id="GO:0019433">
    <property type="term" value="P:triglyceride catabolic process"/>
    <property type="evidence" value="ECO:0007669"/>
    <property type="project" value="TreeGrafter"/>
</dbReference>
<dbReference type="Pfam" id="PF07859">
    <property type="entry name" value="Abhydrolase_3"/>
    <property type="match status" value="1"/>
</dbReference>
<dbReference type="GO" id="GO:0005829">
    <property type="term" value="C:cytosol"/>
    <property type="evidence" value="ECO:0007669"/>
    <property type="project" value="TreeGrafter"/>
</dbReference>
<dbReference type="VEuPathDB" id="VectorBase:LDEU006691"/>
<proteinExistence type="inferred from homology"/>
<dbReference type="PANTHER" id="PTHR23025:SF3">
    <property type="entry name" value="HORMONE-SENSITIVE LIPASE"/>
    <property type="match status" value="1"/>
</dbReference>
<dbReference type="Proteomes" id="UP000288716">
    <property type="component" value="Unassembled WGS sequence"/>
</dbReference>
<dbReference type="InterPro" id="IPR029058">
    <property type="entry name" value="AB_hydrolase_fold"/>
</dbReference>
<dbReference type="PROSITE" id="PS01173">
    <property type="entry name" value="LIPASE_GDXG_HIS"/>
    <property type="match status" value="1"/>
</dbReference>
<comment type="caution">
    <text evidence="5">The sequence shown here is derived from an EMBL/GenBank/DDBJ whole genome shotgun (WGS) entry which is preliminary data.</text>
</comment>
<evidence type="ECO:0000256" key="1">
    <source>
        <dbReference type="ARBA" id="ARBA00010515"/>
    </source>
</evidence>
<feature type="domain" description="Alpha/beta hydrolase fold-3" evidence="4">
    <location>
        <begin position="180"/>
        <end position="276"/>
    </location>
</feature>
<feature type="transmembrane region" description="Helical" evidence="3">
    <location>
        <begin position="83"/>
        <end position="105"/>
    </location>
</feature>
<evidence type="ECO:0000313" key="6">
    <source>
        <dbReference type="Proteomes" id="UP000288716"/>
    </source>
</evidence>
<keyword evidence="3" id="KW-0472">Membrane</keyword>
<dbReference type="PANTHER" id="PTHR23025">
    <property type="entry name" value="TRIACYLGLYCEROL LIPASE"/>
    <property type="match status" value="1"/>
</dbReference>
<dbReference type="InterPro" id="IPR002168">
    <property type="entry name" value="Lipase_GDXG_HIS_AS"/>
</dbReference>
<feature type="non-terminal residue" evidence="5">
    <location>
        <position position="466"/>
    </location>
</feature>
<keyword evidence="3" id="KW-0812">Transmembrane</keyword>
<sequence>NVEQAIRVSNGKRFDSNLVKVSRVLLVYLEKVCELRDWTEVDHFNNTKKLLTPMARGTFESFAEYFETDKFNDMSAVYGHYNAFWLSKSMSFLMTIFSLITVIFAKFPESLRAIWNRDYRGSKRVTANTVFIPRQKCWFLPEWSKGRVQRKYFSDYEKNKRGVRCRLIRHAKKPENDTLVLHIHGGGFVTHTPDSHEMYLRHWASNIAGVPILSIDYSTNVEYPIALQEVLDVYLWVISGHSKVKQMLGFHPKKIVLCGDSAGGVLCITLCAVLHDIRKILERNKEPIKLLFPSSFVGIYTTFNLHHLSPSLLLSLIEPVLGTGPLLACIGLYSLGVRYDHDFEAIEKVHLLLRIWNRKPWFRCDLQLFQQRMKYISHVADHPYINALNSEFMESVENMSIYLVTSHFDILLDNNVEFAKNFKGNIVLDVVDDVSHGYLHWCFVSKEAMKGSDLCLKRLQQAIGYY</sequence>
<dbReference type="GO" id="GO:0004771">
    <property type="term" value="F:sterol ester esterase activity"/>
    <property type="evidence" value="ECO:0007669"/>
    <property type="project" value="TreeGrafter"/>
</dbReference>